<feature type="chain" id="PRO_5039326519" description="Secreted protein" evidence="1">
    <location>
        <begin position="34"/>
        <end position="121"/>
    </location>
</feature>
<gene>
    <name evidence="2" type="ORF">Psuf_023020</name>
</gene>
<feature type="signal peptide" evidence="1">
    <location>
        <begin position="1"/>
        <end position="33"/>
    </location>
</feature>
<dbReference type="Proteomes" id="UP000503011">
    <property type="component" value="Chromosome"/>
</dbReference>
<evidence type="ECO:0008006" key="4">
    <source>
        <dbReference type="Google" id="ProtNLM"/>
    </source>
</evidence>
<evidence type="ECO:0000313" key="2">
    <source>
        <dbReference type="EMBL" id="BCB84989.1"/>
    </source>
</evidence>
<dbReference type="EMBL" id="AP022871">
    <property type="protein sequence ID" value="BCB84989.1"/>
    <property type="molecule type" value="Genomic_DNA"/>
</dbReference>
<reference evidence="2 3" key="2">
    <citation type="submission" date="2020-03" db="EMBL/GenBank/DDBJ databases">
        <authorList>
            <person name="Ichikawa N."/>
            <person name="Kimura A."/>
            <person name="Kitahashi Y."/>
            <person name="Uohara A."/>
        </authorList>
    </citation>
    <scope>NUCLEOTIDE SEQUENCE [LARGE SCALE GENOMIC DNA]</scope>
    <source>
        <strain evidence="2 3">NBRC 105367</strain>
    </source>
</reference>
<protein>
    <recommendedName>
        <fullName evidence="4">Secreted protein</fullName>
    </recommendedName>
</protein>
<name>A0A6F8YG46_9ACTN</name>
<keyword evidence="1" id="KW-0732">Signal</keyword>
<evidence type="ECO:0000313" key="3">
    <source>
        <dbReference type="Proteomes" id="UP000503011"/>
    </source>
</evidence>
<dbReference type="AlphaFoldDB" id="A0A6F8YG46"/>
<dbReference type="KEGG" id="psuu:Psuf_023020"/>
<reference evidence="2 3" key="1">
    <citation type="submission" date="2020-03" db="EMBL/GenBank/DDBJ databases">
        <title>Whole genome shotgun sequence of Phytohabitans suffuscus NBRC 105367.</title>
        <authorList>
            <person name="Komaki H."/>
            <person name="Tamura T."/>
        </authorList>
    </citation>
    <scope>NUCLEOTIDE SEQUENCE [LARGE SCALE GENOMIC DNA]</scope>
    <source>
        <strain evidence="2 3">NBRC 105367</strain>
    </source>
</reference>
<organism evidence="2 3">
    <name type="scientific">Phytohabitans suffuscus</name>
    <dbReference type="NCBI Taxonomy" id="624315"/>
    <lineage>
        <taxon>Bacteria</taxon>
        <taxon>Bacillati</taxon>
        <taxon>Actinomycetota</taxon>
        <taxon>Actinomycetes</taxon>
        <taxon>Micromonosporales</taxon>
        <taxon>Micromonosporaceae</taxon>
    </lineage>
</organism>
<sequence>MHRGVGHPASKIRCSALAAAGTLLTMTARPAAATATAAAISTLLARAAILAPLFSFGWKTIEGSTVSQRTVRRGAVPLAVPLLLPAGMRRRRVGARTDFWHASCHALAECWREVNRALSPA</sequence>
<accession>A0A6F8YG46</accession>
<proteinExistence type="predicted"/>
<evidence type="ECO:0000256" key="1">
    <source>
        <dbReference type="SAM" id="SignalP"/>
    </source>
</evidence>
<keyword evidence="3" id="KW-1185">Reference proteome</keyword>